<reference evidence="2" key="1">
    <citation type="submission" date="2020-12" db="EMBL/GenBank/DDBJ databases">
        <authorList>
            <consortium name="Molecular Ecology Group"/>
        </authorList>
    </citation>
    <scope>NUCLEOTIDE SEQUENCE</scope>
    <source>
        <strain evidence="2">TBG_1078</strain>
    </source>
</reference>
<proteinExistence type="predicted"/>
<evidence type="ECO:0000313" key="2">
    <source>
        <dbReference type="EMBL" id="CAD7677528.1"/>
    </source>
</evidence>
<accession>A0A811YLC7</accession>
<organism evidence="2 3">
    <name type="scientific">Nyctereutes procyonoides</name>
    <name type="common">Raccoon dog</name>
    <name type="synonym">Canis procyonoides</name>
    <dbReference type="NCBI Taxonomy" id="34880"/>
    <lineage>
        <taxon>Eukaryota</taxon>
        <taxon>Metazoa</taxon>
        <taxon>Chordata</taxon>
        <taxon>Craniata</taxon>
        <taxon>Vertebrata</taxon>
        <taxon>Euteleostomi</taxon>
        <taxon>Mammalia</taxon>
        <taxon>Eutheria</taxon>
        <taxon>Laurasiatheria</taxon>
        <taxon>Carnivora</taxon>
        <taxon>Caniformia</taxon>
        <taxon>Canidae</taxon>
        <taxon>Nyctereutes</taxon>
    </lineage>
</organism>
<keyword evidence="3" id="KW-1185">Reference proteome</keyword>
<dbReference type="AlphaFoldDB" id="A0A811YLC7"/>
<sequence length="127" mass="13114">MEADTWRTRRGGSAPGGPAGLGTAPGPEVDGGGQGESRAGGCGEATRDPPSPRARSLRAVGDPLAEEKRSQRCLLRDSGRLKGCVRGRQVLGCTQVRGCGQVRGCRAGPGVQADLLLDAYFTLTPPE</sequence>
<evidence type="ECO:0000256" key="1">
    <source>
        <dbReference type="SAM" id="MobiDB-lite"/>
    </source>
</evidence>
<name>A0A811YLC7_NYCPR</name>
<comment type="caution">
    <text evidence="2">The sequence shown here is derived from an EMBL/GenBank/DDBJ whole genome shotgun (WGS) entry which is preliminary data.</text>
</comment>
<gene>
    <name evidence="2" type="ORF">NYPRO_LOCUS10326</name>
</gene>
<protein>
    <submittedName>
        <fullName evidence="2">(raccoon dog) hypothetical protein</fullName>
    </submittedName>
</protein>
<evidence type="ECO:0000313" key="3">
    <source>
        <dbReference type="Proteomes" id="UP000645828"/>
    </source>
</evidence>
<dbReference type="EMBL" id="CAJHUB010000678">
    <property type="protein sequence ID" value="CAD7677528.1"/>
    <property type="molecule type" value="Genomic_DNA"/>
</dbReference>
<dbReference type="Proteomes" id="UP000645828">
    <property type="component" value="Unassembled WGS sequence"/>
</dbReference>
<feature type="compositionally biased region" description="Gly residues" evidence="1">
    <location>
        <begin position="29"/>
        <end position="43"/>
    </location>
</feature>
<feature type="region of interest" description="Disordered" evidence="1">
    <location>
        <begin position="1"/>
        <end position="64"/>
    </location>
</feature>